<evidence type="ECO:0000313" key="2">
    <source>
        <dbReference type="Proteomes" id="UP000004095"/>
    </source>
</evidence>
<dbReference type="AlphaFoldDB" id="A1ZK39"/>
<dbReference type="eggNOG" id="ENOG5030EVG">
    <property type="taxonomic scope" value="Bacteria"/>
</dbReference>
<reference evidence="1 2" key="1">
    <citation type="submission" date="2007-01" db="EMBL/GenBank/DDBJ databases">
        <authorList>
            <person name="Haygood M."/>
            <person name="Podell S."/>
            <person name="Anderson C."/>
            <person name="Hopkinson B."/>
            <person name="Roe K."/>
            <person name="Barbeau K."/>
            <person name="Gaasterland T."/>
            <person name="Ferriera S."/>
            <person name="Johnson J."/>
            <person name="Kravitz S."/>
            <person name="Beeson K."/>
            <person name="Sutton G."/>
            <person name="Rogers Y.-H."/>
            <person name="Friedman R."/>
            <person name="Frazier M."/>
            <person name="Venter J.C."/>
        </authorList>
    </citation>
    <scope>NUCLEOTIDE SEQUENCE [LARGE SCALE GENOMIC DNA]</scope>
    <source>
        <strain evidence="1 2">ATCC 23134</strain>
    </source>
</reference>
<gene>
    <name evidence="1" type="ORF">M23134_02256</name>
</gene>
<accession>A1ZK39</accession>
<evidence type="ECO:0000313" key="1">
    <source>
        <dbReference type="EMBL" id="EAY29065.1"/>
    </source>
</evidence>
<dbReference type="EMBL" id="AAWS01000012">
    <property type="protein sequence ID" value="EAY29065.1"/>
    <property type="molecule type" value="Genomic_DNA"/>
</dbReference>
<comment type="caution">
    <text evidence="1">The sequence shown here is derived from an EMBL/GenBank/DDBJ whole genome shotgun (WGS) entry which is preliminary data.</text>
</comment>
<evidence type="ECO:0008006" key="3">
    <source>
        <dbReference type="Google" id="ProtNLM"/>
    </source>
</evidence>
<protein>
    <recommendedName>
        <fullName evidence="3">Type 1 periplasmic binding fold superfamily protein</fullName>
    </recommendedName>
</protein>
<dbReference type="Proteomes" id="UP000004095">
    <property type="component" value="Unassembled WGS sequence"/>
</dbReference>
<proteinExistence type="predicted"/>
<organism evidence="1 2">
    <name type="scientific">Microscilla marina ATCC 23134</name>
    <dbReference type="NCBI Taxonomy" id="313606"/>
    <lineage>
        <taxon>Bacteria</taxon>
        <taxon>Pseudomonadati</taxon>
        <taxon>Bacteroidota</taxon>
        <taxon>Cytophagia</taxon>
        <taxon>Cytophagales</taxon>
        <taxon>Microscillaceae</taxon>
        <taxon>Microscilla</taxon>
    </lineage>
</organism>
<name>A1ZK39_MICM2</name>
<keyword evidence="2" id="KW-1185">Reference proteome</keyword>
<sequence>MLLSSCKKADDPAPATNEEELITDLTLTFTNQANTSEVVTMTFSDSDGPNGPQTGTFNISGNLSASAKYNVAFKVENKSETPAEDVTVEIKEEGAEHQVFYNTTGNLQFQSYTDKDANGNPIGINTTFSTGIAGTATLKVTLKHQPGVKTASTTVVDGETDIEVNFTGITIQ</sequence>